<dbReference type="RefSeq" id="WP_147868087.1">
    <property type="nucleotide sequence ID" value="NZ_CP036264.1"/>
</dbReference>
<evidence type="ECO:0000313" key="2">
    <source>
        <dbReference type="Proteomes" id="UP000321353"/>
    </source>
</evidence>
<gene>
    <name evidence="1" type="ORF">Mal15_26220</name>
</gene>
<dbReference type="EMBL" id="CP036264">
    <property type="protein sequence ID" value="QEF98569.1"/>
    <property type="molecule type" value="Genomic_DNA"/>
</dbReference>
<sequence>MKFLQRLLSKPAPPRVLAIRLFGPGNFDIEVSPLSTKSLDAFWKATSNEWTRKDEERHLYQRQSDAALVSDTEHRLPNAIRVEIAGKTIGHLSHNDALRLHRRICELGYDRIHSICLANLVGRPGFWDVTLDFNPNLADTKPASSEAGS</sequence>
<dbReference type="Proteomes" id="UP000321353">
    <property type="component" value="Chromosome"/>
</dbReference>
<evidence type="ECO:0008006" key="3">
    <source>
        <dbReference type="Google" id="ProtNLM"/>
    </source>
</evidence>
<dbReference type="KEGG" id="smam:Mal15_26220"/>
<name>A0A5B9MDI5_9BACT</name>
<reference evidence="1 2" key="1">
    <citation type="submission" date="2019-02" db="EMBL/GenBank/DDBJ databases">
        <title>Planctomycetal bacteria perform biofilm scaping via a novel small molecule.</title>
        <authorList>
            <person name="Jeske O."/>
            <person name="Boedeker C."/>
            <person name="Wiegand S."/>
            <person name="Breitling P."/>
            <person name="Kallscheuer N."/>
            <person name="Jogler M."/>
            <person name="Rohde M."/>
            <person name="Petersen J."/>
            <person name="Medema M.H."/>
            <person name="Surup F."/>
            <person name="Jogler C."/>
        </authorList>
    </citation>
    <scope>NUCLEOTIDE SEQUENCE [LARGE SCALE GENOMIC DNA]</scope>
    <source>
        <strain evidence="1 2">Mal15</strain>
    </source>
</reference>
<evidence type="ECO:0000313" key="1">
    <source>
        <dbReference type="EMBL" id="QEF98569.1"/>
    </source>
</evidence>
<keyword evidence="2" id="KW-1185">Reference proteome</keyword>
<organism evidence="1 2">
    <name type="scientific">Stieleria maiorica</name>
    <dbReference type="NCBI Taxonomy" id="2795974"/>
    <lineage>
        <taxon>Bacteria</taxon>
        <taxon>Pseudomonadati</taxon>
        <taxon>Planctomycetota</taxon>
        <taxon>Planctomycetia</taxon>
        <taxon>Pirellulales</taxon>
        <taxon>Pirellulaceae</taxon>
        <taxon>Stieleria</taxon>
    </lineage>
</organism>
<proteinExistence type="predicted"/>
<dbReference type="AlphaFoldDB" id="A0A5B9MDI5"/>
<accession>A0A5B9MDI5</accession>
<protein>
    <recommendedName>
        <fullName evidence="3">HIRAN domain-containing protein</fullName>
    </recommendedName>
</protein>